<comment type="caution">
    <text evidence="9">The sequence shown here is derived from an EMBL/GenBank/DDBJ whole genome shotgun (WGS) entry which is preliminary data.</text>
</comment>
<keyword evidence="5 7" id="KW-0472">Membrane</keyword>
<feature type="transmembrane region" description="Helical" evidence="7">
    <location>
        <begin position="320"/>
        <end position="341"/>
    </location>
</feature>
<keyword evidence="4 7" id="KW-1133">Transmembrane helix</keyword>
<evidence type="ECO:0000256" key="6">
    <source>
        <dbReference type="SAM" id="MobiDB-lite"/>
    </source>
</evidence>
<feature type="transmembrane region" description="Helical" evidence="7">
    <location>
        <begin position="211"/>
        <end position="231"/>
    </location>
</feature>
<dbReference type="PANTHER" id="PTHR22950">
    <property type="entry name" value="AMINO ACID TRANSPORTER"/>
    <property type="match status" value="1"/>
</dbReference>
<evidence type="ECO:0000313" key="9">
    <source>
        <dbReference type="EMBL" id="OZJ02391.1"/>
    </source>
</evidence>
<name>A0A261XVM5_9FUNG</name>
<feature type="transmembrane region" description="Helical" evidence="7">
    <location>
        <begin position="353"/>
        <end position="376"/>
    </location>
</feature>
<dbReference type="OrthoDB" id="40134at2759"/>
<dbReference type="GO" id="GO:0015179">
    <property type="term" value="F:L-amino acid transmembrane transporter activity"/>
    <property type="evidence" value="ECO:0007669"/>
    <property type="project" value="TreeGrafter"/>
</dbReference>
<sequence length="579" mass="63187">MASFAPDNMALEGGDPRESAVQYPLPYDEKYAADQAYASGIGEYVDFNTAQPSFAEQLRLAYIQRQREDANVKSGSSEDGSRRGIFSIFGRKETATEAQFASENDHVHPVTGWNISADHMKAQRALRVARWSSVFYLITTDILGPTSAPWAFSQLGYAPGVLLYFFLGVAAAYTGWQLWRMYLQLDSDEFPVKSYSDLAGRIFGKAGKHSVNVLQSIQLLFNVAVIVLGNGQGLSQIANAKVCFSVLVLIWALAGMIVGQIRSLQNFGWLANVAIWMNLSVIFATMGIVSYSGPNLVAAAAAGSDITQPVMTMAFVPNTLALQIIGVMQAVYSYGGAMLFVEFMSEMRRPMDFWKGMVCAQAVIFSCYMLYGAFVYSKQGQFTINPANQGIPNTWYAAQTALNAINLVSALIAAGLYGNIGIKIIYQTFVVQMFKGPQLLSKAGRFLWIFMVIAYWALAFVVASAIPQFSNISALVAAVCILQFTYTFPPLMMVGFTVKRDALLTQGFDPKTAGSGQDVQVSWTRGLLRHWYIKLFDFLFFLAAFATAILGIYSAVTGIIAGFQNSPAATSFGCGSPVA</sequence>
<feature type="transmembrane region" description="Helical" evidence="7">
    <location>
        <begin position="472"/>
        <end position="496"/>
    </location>
</feature>
<dbReference type="AlphaFoldDB" id="A0A261XVM5"/>
<evidence type="ECO:0000256" key="1">
    <source>
        <dbReference type="ARBA" id="ARBA00004141"/>
    </source>
</evidence>
<dbReference type="PANTHER" id="PTHR22950:SF461">
    <property type="entry name" value="AMINO ACID TRANSPORTER TRANSMEMBRANE DOMAIN-CONTAINING PROTEIN"/>
    <property type="match status" value="1"/>
</dbReference>
<feature type="transmembrane region" description="Helical" evidence="7">
    <location>
        <begin position="446"/>
        <end position="466"/>
    </location>
</feature>
<dbReference type="InterPro" id="IPR013057">
    <property type="entry name" value="AA_transpt_TM"/>
</dbReference>
<evidence type="ECO:0000256" key="3">
    <source>
        <dbReference type="ARBA" id="ARBA00022692"/>
    </source>
</evidence>
<evidence type="ECO:0000256" key="5">
    <source>
        <dbReference type="ARBA" id="ARBA00023136"/>
    </source>
</evidence>
<keyword evidence="10" id="KW-1185">Reference proteome</keyword>
<dbReference type="Proteomes" id="UP000242875">
    <property type="component" value="Unassembled WGS sequence"/>
</dbReference>
<reference evidence="9 10" key="1">
    <citation type="journal article" date="2017" name="Mycologia">
        <title>Bifiguratus adelaidae, gen. et sp. nov., a new member of Mucoromycotina in endophytic and soil-dwelling habitats.</title>
        <authorList>
            <person name="Torres-Cruz T.J."/>
            <person name="Billingsley Tobias T.L."/>
            <person name="Almatruk M."/>
            <person name="Hesse C."/>
            <person name="Kuske C.R."/>
            <person name="Desiro A."/>
            <person name="Benucci G.M."/>
            <person name="Bonito G."/>
            <person name="Stajich J.E."/>
            <person name="Dunlap C."/>
            <person name="Arnold A.E."/>
            <person name="Porras-Alfaro A."/>
        </authorList>
    </citation>
    <scope>NUCLEOTIDE SEQUENCE [LARGE SCALE GENOMIC DNA]</scope>
    <source>
        <strain evidence="9 10">AZ0501</strain>
    </source>
</reference>
<proteinExistence type="inferred from homology"/>
<evidence type="ECO:0000256" key="7">
    <source>
        <dbReference type="SAM" id="Phobius"/>
    </source>
</evidence>
<feature type="transmembrane region" description="Helical" evidence="7">
    <location>
        <begin position="538"/>
        <end position="563"/>
    </location>
</feature>
<comment type="subcellular location">
    <subcellularLocation>
        <location evidence="1">Membrane</location>
        <topology evidence="1">Multi-pass membrane protein</topology>
    </subcellularLocation>
</comment>
<feature type="transmembrane region" description="Helical" evidence="7">
    <location>
        <begin position="128"/>
        <end position="151"/>
    </location>
</feature>
<comment type="similarity">
    <text evidence="2">Belongs to the amino acid/polyamine transporter 2 family.</text>
</comment>
<feature type="domain" description="Amino acid transporter transmembrane" evidence="8">
    <location>
        <begin position="131"/>
        <end position="493"/>
    </location>
</feature>
<keyword evidence="3 7" id="KW-0812">Transmembrane</keyword>
<dbReference type="Pfam" id="PF01490">
    <property type="entry name" value="Aa_trans"/>
    <property type="match status" value="1"/>
</dbReference>
<protein>
    <recommendedName>
        <fullName evidence="8">Amino acid transporter transmembrane domain-containing protein</fullName>
    </recommendedName>
</protein>
<dbReference type="EMBL" id="MVBO01000156">
    <property type="protein sequence ID" value="OZJ02391.1"/>
    <property type="molecule type" value="Genomic_DNA"/>
</dbReference>
<feature type="transmembrane region" description="Helical" evidence="7">
    <location>
        <begin position="237"/>
        <end position="257"/>
    </location>
</feature>
<gene>
    <name evidence="9" type="ORF">BZG36_04880</name>
</gene>
<feature type="transmembrane region" description="Helical" evidence="7">
    <location>
        <begin position="157"/>
        <end position="176"/>
    </location>
</feature>
<evidence type="ECO:0000256" key="4">
    <source>
        <dbReference type="ARBA" id="ARBA00022989"/>
    </source>
</evidence>
<feature type="region of interest" description="Disordered" evidence="6">
    <location>
        <begin position="1"/>
        <end position="21"/>
    </location>
</feature>
<organism evidence="9 10">
    <name type="scientific">Bifiguratus adelaidae</name>
    <dbReference type="NCBI Taxonomy" id="1938954"/>
    <lineage>
        <taxon>Eukaryota</taxon>
        <taxon>Fungi</taxon>
        <taxon>Fungi incertae sedis</taxon>
        <taxon>Mucoromycota</taxon>
        <taxon>Mucoromycotina</taxon>
        <taxon>Endogonomycetes</taxon>
        <taxon>Endogonales</taxon>
        <taxon>Endogonales incertae sedis</taxon>
        <taxon>Bifiguratus</taxon>
    </lineage>
</organism>
<feature type="transmembrane region" description="Helical" evidence="7">
    <location>
        <begin position="404"/>
        <end position="426"/>
    </location>
</feature>
<dbReference type="GO" id="GO:0016020">
    <property type="term" value="C:membrane"/>
    <property type="evidence" value="ECO:0007669"/>
    <property type="project" value="UniProtKB-SubCell"/>
</dbReference>
<evidence type="ECO:0000256" key="2">
    <source>
        <dbReference type="ARBA" id="ARBA00008066"/>
    </source>
</evidence>
<evidence type="ECO:0000313" key="10">
    <source>
        <dbReference type="Proteomes" id="UP000242875"/>
    </source>
</evidence>
<accession>A0A261XVM5</accession>
<evidence type="ECO:0000259" key="8">
    <source>
        <dbReference type="Pfam" id="PF01490"/>
    </source>
</evidence>
<feature type="transmembrane region" description="Helical" evidence="7">
    <location>
        <begin position="269"/>
        <end position="289"/>
    </location>
</feature>